<protein>
    <submittedName>
        <fullName evidence="1">Uncharacterized protein</fullName>
    </submittedName>
</protein>
<dbReference type="AlphaFoldDB" id="A0A5K1JF46"/>
<reference evidence="1 2" key="1">
    <citation type="submission" date="2019-10" db="EMBL/GenBank/DDBJ databases">
        <authorList>
            <person name="Wolf R A."/>
        </authorList>
    </citation>
    <scope>NUCLEOTIDE SEQUENCE [LARGE SCALE GENOMIC DNA]</scope>
    <source>
        <strain evidence="1">Collinsella_aerofaciens_AK_138A</strain>
    </source>
</reference>
<proteinExistence type="predicted"/>
<organism evidence="1 2">
    <name type="scientific">Collinsella aerofaciens</name>
    <dbReference type="NCBI Taxonomy" id="74426"/>
    <lineage>
        <taxon>Bacteria</taxon>
        <taxon>Bacillati</taxon>
        <taxon>Actinomycetota</taxon>
        <taxon>Coriobacteriia</taxon>
        <taxon>Coriobacteriales</taxon>
        <taxon>Coriobacteriaceae</taxon>
        <taxon>Collinsella</taxon>
    </lineage>
</organism>
<dbReference type="EMBL" id="CABWIH010000088">
    <property type="protein sequence ID" value="VWM03728.1"/>
    <property type="molecule type" value="Genomic_DNA"/>
</dbReference>
<evidence type="ECO:0000313" key="1">
    <source>
        <dbReference type="EMBL" id="VWM03728.1"/>
    </source>
</evidence>
<sequence>MDDSLRPFANKLVKPAIIQAVKLHGLHLEREKSLPGNALPCQMLAHHVQKGRLPATTNPRNDLDEVSIPKGEKLVKVLLTDNHHVSM</sequence>
<gene>
    <name evidence="1" type="ORF">LMKDKBCB_02334</name>
</gene>
<accession>A0A5K1JF46</accession>
<evidence type="ECO:0000313" key="2">
    <source>
        <dbReference type="Proteomes" id="UP000330807"/>
    </source>
</evidence>
<name>A0A5K1JF46_9ACTN</name>
<dbReference type="Proteomes" id="UP000330807">
    <property type="component" value="Unassembled WGS sequence"/>
</dbReference>